<gene>
    <name evidence="7" type="ORF">PISMIDRAFT_97659</name>
</gene>
<evidence type="ECO:0000256" key="4">
    <source>
        <dbReference type="SAM" id="MobiDB-lite"/>
    </source>
</evidence>
<keyword evidence="2" id="KW-0677">Repeat</keyword>
<evidence type="ECO:0000256" key="3">
    <source>
        <dbReference type="ARBA" id="ARBA00022833"/>
    </source>
</evidence>
<dbReference type="PANTHER" id="PTHR46983">
    <property type="entry name" value="CYSTEINE AND HISTIDINE-RICH DOMAIN-CONTAINING PROTEIN 1"/>
    <property type="match status" value="1"/>
</dbReference>
<dbReference type="OrthoDB" id="1898560at2759"/>
<feature type="domain" description="CS" evidence="5">
    <location>
        <begin position="219"/>
        <end position="308"/>
    </location>
</feature>
<dbReference type="Pfam" id="PF04969">
    <property type="entry name" value="CS"/>
    <property type="match status" value="1"/>
</dbReference>
<dbReference type="InterPro" id="IPR008978">
    <property type="entry name" value="HSP20-like_chaperone"/>
</dbReference>
<keyword evidence="1" id="KW-0479">Metal-binding</keyword>
<evidence type="ECO:0000256" key="2">
    <source>
        <dbReference type="ARBA" id="ARBA00022737"/>
    </source>
</evidence>
<accession>A0A0C9ZFZ0</accession>
<feature type="region of interest" description="Disordered" evidence="4">
    <location>
        <begin position="66"/>
        <end position="91"/>
    </location>
</feature>
<dbReference type="GO" id="GO:0046872">
    <property type="term" value="F:metal ion binding"/>
    <property type="evidence" value="ECO:0007669"/>
    <property type="project" value="UniProtKB-KW"/>
</dbReference>
<reference evidence="7 8" key="1">
    <citation type="submission" date="2014-04" db="EMBL/GenBank/DDBJ databases">
        <authorList>
            <consortium name="DOE Joint Genome Institute"/>
            <person name="Kuo A."/>
            <person name="Kohler A."/>
            <person name="Costa M.D."/>
            <person name="Nagy L.G."/>
            <person name="Floudas D."/>
            <person name="Copeland A."/>
            <person name="Barry K.W."/>
            <person name="Cichocki N."/>
            <person name="Veneault-Fourrey C."/>
            <person name="LaButti K."/>
            <person name="Lindquist E.A."/>
            <person name="Lipzen A."/>
            <person name="Lundell T."/>
            <person name="Morin E."/>
            <person name="Murat C."/>
            <person name="Sun H."/>
            <person name="Tunlid A."/>
            <person name="Henrissat B."/>
            <person name="Grigoriev I.V."/>
            <person name="Hibbett D.S."/>
            <person name="Martin F."/>
            <person name="Nordberg H.P."/>
            <person name="Cantor M.N."/>
            <person name="Hua S.X."/>
        </authorList>
    </citation>
    <scope>NUCLEOTIDE SEQUENCE [LARGE SCALE GENOMIC DNA]</scope>
    <source>
        <strain evidence="7 8">441</strain>
    </source>
</reference>
<proteinExistence type="predicted"/>
<evidence type="ECO:0008006" key="9">
    <source>
        <dbReference type="Google" id="ProtNLM"/>
    </source>
</evidence>
<protein>
    <recommendedName>
        <fullName evidence="9">Cysteine and histidine-rich domain-containing protein 1</fullName>
    </recommendedName>
</protein>
<dbReference type="PROSITE" id="PS51203">
    <property type="entry name" value="CS"/>
    <property type="match status" value="1"/>
</dbReference>
<reference evidence="8" key="2">
    <citation type="submission" date="2015-01" db="EMBL/GenBank/DDBJ databases">
        <title>Evolutionary Origins and Diversification of the Mycorrhizal Mutualists.</title>
        <authorList>
            <consortium name="DOE Joint Genome Institute"/>
            <consortium name="Mycorrhizal Genomics Consortium"/>
            <person name="Kohler A."/>
            <person name="Kuo A."/>
            <person name="Nagy L.G."/>
            <person name="Floudas D."/>
            <person name="Copeland A."/>
            <person name="Barry K.W."/>
            <person name="Cichocki N."/>
            <person name="Veneault-Fourrey C."/>
            <person name="LaButti K."/>
            <person name="Lindquist E.A."/>
            <person name="Lipzen A."/>
            <person name="Lundell T."/>
            <person name="Morin E."/>
            <person name="Murat C."/>
            <person name="Riley R."/>
            <person name="Ohm R."/>
            <person name="Sun H."/>
            <person name="Tunlid A."/>
            <person name="Henrissat B."/>
            <person name="Grigoriev I.V."/>
            <person name="Hibbett D.S."/>
            <person name="Martin F."/>
        </authorList>
    </citation>
    <scope>NUCLEOTIDE SEQUENCE [LARGE SCALE GENOMIC DNA]</scope>
    <source>
        <strain evidence="8">441</strain>
    </source>
</reference>
<dbReference type="STRING" id="765257.A0A0C9ZFZ0"/>
<dbReference type="SUPFAM" id="SSF49764">
    <property type="entry name" value="HSP20-like chaperones"/>
    <property type="match status" value="1"/>
</dbReference>
<evidence type="ECO:0000256" key="1">
    <source>
        <dbReference type="ARBA" id="ARBA00022723"/>
    </source>
</evidence>
<keyword evidence="3" id="KW-0862">Zinc</keyword>
<keyword evidence="8" id="KW-1185">Reference proteome</keyword>
<organism evidence="7 8">
    <name type="scientific">Pisolithus microcarpus 441</name>
    <dbReference type="NCBI Taxonomy" id="765257"/>
    <lineage>
        <taxon>Eukaryota</taxon>
        <taxon>Fungi</taxon>
        <taxon>Dikarya</taxon>
        <taxon>Basidiomycota</taxon>
        <taxon>Agaricomycotina</taxon>
        <taxon>Agaricomycetes</taxon>
        <taxon>Agaricomycetidae</taxon>
        <taxon>Boletales</taxon>
        <taxon>Sclerodermatineae</taxon>
        <taxon>Pisolithaceae</taxon>
        <taxon>Pisolithus</taxon>
    </lineage>
</organism>
<dbReference type="PROSITE" id="PS51401">
    <property type="entry name" value="CHORD"/>
    <property type="match status" value="2"/>
</dbReference>
<dbReference type="InterPro" id="IPR007051">
    <property type="entry name" value="CHORD_dom"/>
</dbReference>
<dbReference type="Gene3D" id="2.60.40.790">
    <property type="match status" value="1"/>
</dbReference>
<dbReference type="EMBL" id="KN833712">
    <property type="protein sequence ID" value="KIK24879.1"/>
    <property type="molecule type" value="Genomic_DNA"/>
</dbReference>
<dbReference type="InterPro" id="IPR039790">
    <property type="entry name" value="CHRD1"/>
</dbReference>
<dbReference type="PANTHER" id="PTHR46983:SF3">
    <property type="entry name" value="CHPADIPLOID STATE MAINTENANCE PROTEIN CHPA"/>
    <property type="match status" value="1"/>
</dbReference>
<evidence type="ECO:0000313" key="8">
    <source>
        <dbReference type="Proteomes" id="UP000054018"/>
    </source>
</evidence>
<dbReference type="Gene3D" id="4.10.1130.20">
    <property type="match status" value="2"/>
</dbReference>
<dbReference type="AlphaFoldDB" id="A0A0C9ZFZ0"/>
<dbReference type="CDD" id="cd06466">
    <property type="entry name" value="p23_CS_SGT1_like"/>
    <property type="match status" value="1"/>
</dbReference>
<dbReference type="Pfam" id="PF04968">
    <property type="entry name" value="CHORD"/>
    <property type="match status" value="2"/>
</dbReference>
<feature type="domain" description="CHORD" evidence="6">
    <location>
        <begin position="4"/>
        <end position="66"/>
    </location>
</feature>
<dbReference type="Proteomes" id="UP000054018">
    <property type="component" value="Unassembled WGS sequence"/>
</dbReference>
<feature type="domain" description="CHORD" evidence="6">
    <location>
        <begin position="139"/>
        <end position="204"/>
    </location>
</feature>
<feature type="compositionally biased region" description="Polar residues" evidence="4">
    <location>
        <begin position="73"/>
        <end position="91"/>
    </location>
</feature>
<dbReference type="InterPro" id="IPR007052">
    <property type="entry name" value="CS_dom"/>
</dbReference>
<evidence type="ECO:0000259" key="5">
    <source>
        <dbReference type="PROSITE" id="PS51203"/>
    </source>
</evidence>
<evidence type="ECO:0000313" key="7">
    <source>
        <dbReference type="EMBL" id="KIK24879.1"/>
    </source>
</evidence>
<evidence type="ECO:0000259" key="6">
    <source>
        <dbReference type="PROSITE" id="PS51401"/>
    </source>
</evidence>
<name>A0A0C9ZFZ0_9AGAM</name>
<dbReference type="HOGENOM" id="CLU_040079_1_0_1"/>
<sequence length="347" mass="38205">MPCCTRRGCGKDYDLGQNNDTSCVYHPGAPVFHEGLKSWSCCSAVNKPVLDFDEFMSISGCAVGTHSDEKPETTSQTHKVPTQGHLTMTKSSQGSEVYSTSFVKSAAGSTATAVTTAQIDPPVEEEDDLRVSVLPGTVCKRRSCGVTFVSDQENRVGDGAGSVCTYHPAPPIFREGSKGYLCCKRRVLEFEEFLKIEGCTKGRHIFAPKQARQELAEQFTDCRIDHYQTPNEVHVSVFAKQADRDKSSVTIEETQAHLDLFLPGQKRFKRTLNLFGPVLPQESSYQFYGTKVEVLLKKLDGRSWTLLEKTTRDIGNISLTFGVGGRTGTIGGKEVVLDEQNAMNRQA</sequence>